<evidence type="ECO:0008006" key="4">
    <source>
        <dbReference type="Google" id="ProtNLM"/>
    </source>
</evidence>
<protein>
    <recommendedName>
        <fullName evidence="4">Acyltransferase 3 domain-containing protein</fullName>
    </recommendedName>
</protein>
<keyword evidence="1" id="KW-1133">Transmembrane helix</keyword>
<keyword evidence="3" id="KW-1185">Reference proteome</keyword>
<dbReference type="EMBL" id="JAHZIK010000497">
    <property type="protein sequence ID" value="MBW7456094.1"/>
    <property type="molecule type" value="Genomic_DNA"/>
</dbReference>
<accession>A0ABS7C5B2</accession>
<feature type="transmembrane region" description="Helical" evidence="1">
    <location>
        <begin position="30"/>
        <end position="55"/>
    </location>
</feature>
<organism evidence="2 3">
    <name type="scientific">Paenibacillus sepulcri</name>
    <dbReference type="NCBI Taxonomy" id="359917"/>
    <lineage>
        <taxon>Bacteria</taxon>
        <taxon>Bacillati</taxon>
        <taxon>Bacillota</taxon>
        <taxon>Bacilli</taxon>
        <taxon>Bacillales</taxon>
        <taxon>Paenibacillaceae</taxon>
        <taxon>Paenibacillus</taxon>
    </lineage>
</organism>
<feature type="transmembrane region" description="Helical" evidence="1">
    <location>
        <begin position="110"/>
        <end position="128"/>
    </location>
</feature>
<comment type="caution">
    <text evidence="2">The sequence shown here is derived from an EMBL/GenBank/DDBJ whole genome shotgun (WGS) entry which is preliminary data.</text>
</comment>
<name>A0ABS7C5B2_9BACL</name>
<evidence type="ECO:0000313" key="3">
    <source>
        <dbReference type="Proteomes" id="UP001519887"/>
    </source>
</evidence>
<sequence length="148" mass="16707">MYAAARRCLFGWGLAAAIAAVDRLLPGESAWFRMVSIIAALLYAMKTVVYVEYCISENRRLPLIRWIFFHRSTGGYGGPLLYFLIHGMVMMMMIEHALDRQGHPISGIPWLGRLWTLVWLVVPVKLLLPDAFLHSLIWPLAGICSSSC</sequence>
<dbReference type="Proteomes" id="UP001519887">
    <property type="component" value="Unassembled WGS sequence"/>
</dbReference>
<keyword evidence="1" id="KW-0472">Membrane</keyword>
<keyword evidence="1" id="KW-0812">Transmembrane</keyword>
<gene>
    <name evidence="2" type="ORF">K0U00_18865</name>
</gene>
<reference evidence="2 3" key="1">
    <citation type="submission" date="2021-07" db="EMBL/GenBank/DDBJ databases">
        <title>Paenibacillus radiodurans sp. nov., isolated from the southeastern edge of Tengger Desert.</title>
        <authorList>
            <person name="Zhang G."/>
        </authorList>
    </citation>
    <scope>NUCLEOTIDE SEQUENCE [LARGE SCALE GENOMIC DNA]</scope>
    <source>
        <strain evidence="2 3">CCM 7311</strain>
    </source>
</reference>
<feature type="transmembrane region" description="Helical" evidence="1">
    <location>
        <begin position="76"/>
        <end position="98"/>
    </location>
</feature>
<proteinExistence type="predicted"/>
<evidence type="ECO:0000313" key="2">
    <source>
        <dbReference type="EMBL" id="MBW7456094.1"/>
    </source>
</evidence>
<evidence type="ECO:0000256" key="1">
    <source>
        <dbReference type="SAM" id="Phobius"/>
    </source>
</evidence>